<evidence type="ECO:0000313" key="2">
    <source>
        <dbReference type="EMBL" id="CAH2004072.1"/>
    </source>
</evidence>
<dbReference type="PANTHER" id="PTHR34239:SF2">
    <property type="entry name" value="TRANSPOSABLE ELEMENT P TRANSPOSASE_THAP9 CONSERVED DOMAIN-CONTAINING PROTEIN"/>
    <property type="match status" value="1"/>
</dbReference>
<keyword evidence="3" id="KW-1185">Reference proteome</keyword>
<feature type="region of interest" description="Disordered" evidence="1">
    <location>
        <begin position="1"/>
        <end position="26"/>
    </location>
</feature>
<dbReference type="PANTHER" id="PTHR34239">
    <property type="entry name" value="APPLE DOMAIN-CONTAINING PROTEIN"/>
    <property type="match status" value="1"/>
</dbReference>
<name>A0A9P0PYT2_ACAOB</name>
<protein>
    <submittedName>
        <fullName evidence="2">Uncharacterized protein</fullName>
    </submittedName>
</protein>
<dbReference type="Proteomes" id="UP001152888">
    <property type="component" value="Unassembled WGS sequence"/>
</dbReference>
<organism evidence="2 3">
    <name type="scientific">Acanthoscelides obtectus</name>
    <name type="common">Bean weevil</name>
    <name type="synonym">Bruchus obtectus</name>
    <dbReference type="NCBI Taxonomy" id="200917"/>
    <lineage>
        <taxon>Eukaryota</taxon>
        <taxon>Metazoa</taxon>
        <taxon>Ecdysozoa</taxon>
        <taxon>Arthropoda</taxon>
        <taxon>Hexapoda</taxon>
        <taxon>Insecta</taxon>
        <taxon>Pterygota</taxon>
        <taxon>Neoptera</taxon>
        <taxon>Endopterygota</taxon>
        <taxon>Coleoptera</taxon>
        <taxon>Polyphaga</taxon>
        <taxon>Cucujiformia</taxon>
        <taxon>Chrysomeloidea</taxon>
        <taxon>Chrysomelidae</taxon>
        <taxon>Bruchinae</taxon>
        <taxon>Bruchini</taxon>
        <taxon>Acanthoscelides</taxon>
    </lineage>
</organism>
<feature type="compositionally biased region" description="Polar residues" evidence="1">
    <location>
        <begin position="1"/>
        <end position="10"/>
    </location>
</feature>
<gene>
    <name evidence="2" type="ORF">ACAOBT_LOCUS27789</name>
</gene>
<reference evidence="2" key="1">
    <citation type="submission" date="2022-03" db="EMBL/GenBank/DDBJ databases">
        <authorList>
            <person name="Sayadi A."/>
        </authorList>
    </citation>
    <scope>NUCLEOTIDE SEQUENCE</scope>
</reference>
<dbReference type="OrthoDB" id="6744247at2759"/>
<dbReference type="EMBL" id="CAKOFQ010007570">
    <property type="protein sequence ID" value="CAH2004072.1"/>
    <property type="molecule type" value="Genomic_DNA"/>
</dbReference>
<accession>A0A9P0PYT2</accession>
<dbReference type="AlphaFoldDB" id="A0A9P0PYT2"/>
<evidence type="ECO:0000256" key="1">
    <source>
        <dbReference type="SAM" id="MobiDB-lite"/>
    </source>
</evidence>
<evidence type="ECO:0000313" key="3">
    <source>
        <dbReference type="Proteomes" id="UP001152888"/>
    </source>
</evidence>
<proteinExistence type="predicted"/>
<comment type="caution">
    <text evidence="2">The sequence shown here is derived from an EMBL/GenBank/DDBJ whole genome shotgun (WGS) entry which is preliminary data.</text>
</comment>
<sequence length="368" mass="40881">MNINEESTSDSIKEKTQETSKPVKKKAKIIDDKEELLAKARSALSNDEYDIFSSFIAGELRALGHDLLKRKLKRGIQKLALKIAEEDEELSSLVQFSNTPSTSTTSTFDYNPPSNLSQSSVYTVPNEYTDFWFITSIIIDSIMSQEAIPYPESPNKTALALFHLITLFISEFFHIRESCTDPGQETSTLVNSSFELHVACTFILAKFFLFTYLSACINGFRIAEDRVAERNVAVSTEIPALLERNIVATSDEFPAPWGKTILPDLNNELAQIWSKILQESLSPEVLTTILSKYSPLSNLSIATAPKLNLEILSVLTEQHKQRDLRLAKRQDQMGAALVAIGKALTILLEKGEGHIQECGLNGSGMQGV</sequence>